<evidence type="ECO:0000313" key="2">
    <source>
        <dbReference type="EMBL" id="OUC49458.1"/>
    </source>
</evidence>
<proteinExistence type="predicted"/>
<protein>
    <submittedName>
        <fullName evidence="2">Uncharacterized protein</fullName>
    </submittedName>
</protein>
<reference evidence="2 3" key="1">
    <citation type="submission" date="2015-04" db="EMBL/GenBank/DDBJ databases">
        <title>Draft genome of the roundworm Trichinella nativa.</title>
        <authorList>
            <person name="Mitreva M."/>
        </authorList>
    </citation>
    <scope>NUCLEOTIDE SEQUENCE [LARGE SCALE GENOMIC DNA]</scope>
    <source>
        <strain evidence="2 3">ISS45</strain>
    </source>
</reference>
<evidence type="ECO:0000256" key="1">
    <source>
        <dbReference type="SAM" id="Phobius"/>
    </source>
</evidence>
<comment type="caution">
    <text evidence="2">The sequence shown here is derived from an EMBL/GenBank/DDBJ whole genome shotgun (WGS) entry which is preliminary data.</text>
</comment>
<dbReference type="AlphaFoldDB" id="A0A1Y3F2B8"/>
<keyword evidence="1" id="KW-0472">Membrane</keyword>
<evidence type="ECO:0000313" key="3">
    <source>
        <dbReference type="Proteomes" id="UP000243006"/>
    </source>
</evidence>
<organism evidence="2 3">
    <name type="scientific">Trichinella nativa</name>
    <dbReference type="NCBI Taxonomy" id="6335"/>
    <lineage>
        <taxon>Eukaryota</taxon>
        <taxon>Metazoa</taxon>
        <taxon>Ecdysozoa</taxon>
        <taxon>Nematoda</taxon>
        <taxon>Enoplea</taxon>
        <taxon>Dorylaimia</taxon>
        <taxon>Trichinellida</taxon>
        <taxon>Trichinellidae</taxon>
        <taxon>Trichinella</taxon>
    </lineage>
</organism>
<keyword evidence="1" id="KW-1133">Transmembrane helix</keyword>
<sequence length="157" mass="18445">MAVRVSGFQAVSNDLDLFREQLQDGLTVKEQLNAVTLHLNKLKLKSQVWLCDTENAIGNGKNVSGLKNTVKLQLGKYEWMSEDMTSKKKQLVELLEKHWFIYQRIPLNSFMRLFFDYAADTNDRQLKQLNSKLLREYAVTNETIFSLLFTVYFFYFK</sequence>
<gene>
    <name evidence="2" type="ORF">D917_00967</name>
</gene>
<dbReference type="Proteomes" id="UP000243006">
    <property type="component" value="Unassembled WGS sequence"/>
</dbReference>
<feature type="transmembrane region" description="Helical" evidence="1">
    <location>
        <begin position="137"/>
        <end position="155"/>
    </location>
</feature>
<accession>A0A1Y3F2B8</accession>
<keyword evidence="1" id="KW-0812">Transmembrane</keyword>
<name>A0A1Y3F2B8_9BILA</name>
<dbReference type="EMBL" id="LVZM01000913">
    <property type="protein sequence ID" value="OUC49458.1"/>
    <property type="molecule type" value="Genomic_DNA"/>
</dbReference>